<dbReference type="AlphaFoldDB" id="G3J8N6"/>
<gene>
    <name evidence="2" type="ORF">CCM_02242</name>
</gene>
<dbReference type="Proteomes" id="UP000001610">
    <property type="component" value="Unassembled WGS sequence"/>
</dbReference>
<evidence type="ECO:0000313" key="2">
    <source>
        <dbReference type="EMBL" id="EGX93971.1"/>
    </source>
</evidence>
<evidence type="ECO:0000313" key="3">
    <source>
        <dbReference type="Proteomes" id="UP000001610"/>
    </source>
</evidence>
<dbReference type="KEGG" id="cmt:CCM_02242"/>
<dbReference type="VEuPathDB" id="FungiDB:CCM_02242"/>
<evidence type="ECO:0000256" key="1">
    <source>
        <dbReference type="SAM" id="MobiDB-lite"/>
    </source>
</evidence>
<dbReference type="HOGENOM" id="CLU_1503364_0_0_1"/>
<feature type="region of interest" description="Disordered" evidence="1">
    <location>
        <begin position="1"/>
        <end position="21"/>
    </location>
</feature>
<dbReference type="InParanoid" id="G3J8N6"/>
<accession>G3J8N6</accession>
<proteinExistence type="predicted"/>
<reference evidence="2 3" key="1">
    <citation type="journal article" date="2011" name="Genome Biol.">
        <title>Genome sequence of the insect pathogenic fungus Cordyceps militaris, a valued traditional Chinese medicine.</title>
        <authorList>
            <person name="Zheng P."/>
            <person name="Xia Y."/>
            <person name="Xiao G."/>
            <person name="Xiong C."/>
            <person name="Hu X."/>
            <person name="Zhang S."/>
            <person name="Zheng H."/>
            <person name="Huang Y."/>
            <person name="Zhou Y."/>
            <person name="Wang S."/>
            <person name="Zhao G.P."/>
            <person name="Liu X."/>
            <person name="St Leger R.J."/>
            <person name="Wang C."/>
        </authorList>
    </citation>
    <scope>NUCLEOTIDE SEQUENCE [LARGE SCALE GENOMIC DNA]</scope>
    <source>
        <strain evidence="2 3">CM01</strain>
    </source>
</reference>
<protein>
    <submittedName>
        <fullName evidence="2">Uncharacterized protein</fullName>
    </submittedName>
</protein>
<dbReference type="RefSeq" id="XP_006667457.1">
    <property type="nucleotide sequence ID" value="XM_006667394.1"/>
</dbReference>
<dbReference type="EMBL" id="JH126400">
    <property type="protein sequence ID" value="EGX93971.1"/>
    <property type="molecule type" value="Genomic_DNA"/>
</dbReference>
<feature type="region of interest" description="Disordered" evidence="1">
    <location>
        <begin position="91"/>
        <end position="161"/>
    </location>
</feature>
<organism evidence="2 3">
    <name type="scientific">Cordyceps militaris (strain CM01)</name>
    <name type="common">Caterpillar fungus</name>
    <dbReference type="NCBI Taxonomy" id="983644"/>
    <lineage>
        <taxon>Eukaryota</taxon>
        <taxon>Fungi</taxon>
        <taxon>Dikarya</taxon>
        <taxon>Ascomycota</taxon>
        <taxon>Pezizomycotina</taxon>
        <taxon>Sordariomycetes</taxon>
        <taxon>Hypocreomycetidae</taxon>
        <taxon>Hypocreales</taxon>
        <taxon>Cordycipitaceae</taxon>
        <taxon>Cordyceps</taxon>
    </lineage>
</organism>
<name>G3J8N6_CORMM</name>
<dbReference type="GeneID" id="18164269"/>
<keyword evidence="3" id="KW-1185">Reference proteome</keyword>
<feature type="compositionally biased region" description="Polar residues" evidence="1">
    <location>
        <begin position="123"/>
        <end position="132"/>
    </location>
</feature>
<sequence>MSNDDEGLRQIGKPRATASPRCQPCGLELRVDSSVACGASSYRPSRILEIGPGGDVTYSNTKVEKNLGEQRAHQFRRPSNIDPRINLDVARNRNSDSPTVGCGDRGGRPVTRTWGRKHPDQPLSLQYSTVGSPQAERRGRTRQTPHVVEPGLESREAKQRSIANQRVFSLDFPGRRVRK</sequence>